<dbReference type="Proteomes" id="UP000309676">
    <property type="component" value="Unassembled WGS sequence"/>
</dbReference>
<keyword evidence="1" id="KW-0812">Transmembrane</keyword>
<accession>A0A5R9GEF5</accession>
<organism evidence="2 3">
    <name type="scientific">Paenibacillus antri</name>
    <dbReference type="NCBI Taxonomy" id="2582848"/>
    <lineage>
        <taxon>Bacteria</taxon>
        <taxon>Bacillati</taxon>
        <taxon>Bacillota</taxon>
        <taxon>Bacilli</taxon>
        <taxon>Bacillales</taxon>
        <taxon>Paenibacillaceae</taxon>
        <taxon>Paenibacillus</taxon>
    </lineage>
</organism>
<dbReference type="RefSeq" id="WP_138192000.1">
    <property type="nucleotide sequence ID" value="NZ_VCIW01000001.1"/>
</dbReference>
<dbReference type="OrthoDB" id="2639081at2"/>
<sequence length="112" mass="11979">MKRLHPITPETCSPYVGKTVCAVLHDGTQVVGTISRVGADGIEINGSRSGASVLSTRAPVAKKQLQRMASKAKTKAFGYGYPGYGYPGYGYPGYGLAWASIALLFLLPFLFY</sequence>
<name>A0A5R9GEF5_9BACL</name>
<keyword evidence="3" id="KW-1185">Reference proteome</keyword>
<comment type="caution">
    <text evidence="2">The sequence shown here is derived from an EMBL/GenBank/DDBJ whole genome shotgun (WGS) entry which is preliminary data.</text>
</comment>
<keyword evidence="1" id="KW-1133">Transmembrane helix</keyword>
<evidence type="ECO:0000256" key="1">
    <source>
        <dbReference type="SAM" id="Phobius"/>
    </source>
</evidence>
<dbReference type="EMBL" id="VCIW01000001">
    <property type="protein sequence ID" value="TLS54161.1"/>
    <property type="molecule type" value="Genomic_DNA"/>
</dbReference>
<reference evidence="2 3" key="1">
    <citation type="submission" date="2019-05" db="EMBL/GenBank/DDBJ databases">
        <authorList>
            <person name="Narsing Rao M.P."/>
            <person name="Li W.J."/>
        </authorList>
    </citation>
    <scope>NUCLEOTIDE SEQUENCE [LARGE SCALE GENOMIC DNA]</scope>
    <source>
        <strain evidence="2 3">SYSU_K30003</strain>
    </source>
</reference>
<evidence type="ECO:0000313" key="3">
    <source>
        <dbReference type="Proteomes" id="UP000309676"/>
    </source>
</evidence>
<evidence type="ECO:0000313" key="2">
    <source>
        <dbReference type="EMBL" id="TLS54161.1"/>
    </source>
</evidence>
<dbReference type="AlphaFoldDB" id="A0A5R9GEF5"/>
<proteinExistence type="predicted"/>
<gene>
    <name evidence="2" type="ORF">FE782_02105</name>
</gene>
<keyword evidence="1" id="KW-0472">Membrane</keyword>
<feature type="transmembrane region" description="Helical" evidence="1">
    <location>
        <begin position="91"/>
        <end position="111"/>
    </location>
</feature>
<protein>
    <submittedName>
        <fullName evidence="2">Uncharacterized protein</fullName>
    </submittedName>
</protein>